<organism evidence="3 4">
    <name type="scientific">Sporothrix stenoceras</name>
    <dbReference type="NCBI Taxonomy" id="5173"/>
    <lineage>
        <taxon>Eukaryota</taxon>
        <taxon>Fungi</taxon>
        <taxon>Dikarya</taxon>
        <taxon>Ascomycota</taxon>
        <taxon>Pezizomycotina</taxon>
        <taxon>Sordariomycetes</taxon>
        <taxon>Sordariomycetidae</taxon>
        <taxon>Ophiostomatales</taxon>
        <taxon>Ophiostomataceae</taxon>
        <taxon>Sporothrix</taxon>
    </lineage>
</organism>
<dbReference type="EMBL" id="JAWCUI010000044">
    <property type="protein sequence ID" value="KAL1892474.1"/>
    <property type="molecule type" value="Genomic_DNA"/>
</dbReference>
<gene>
    <name evidence="3" type="ORF">Sste5346_006984</name>
</gene>
<dbReference type="PANTHER" id="PTHR43591">
    <property type="entry name" value="METHYLTRANSFERASE"/>
    <property type="match status" value="1"/>
</dbReference>
<dbReference type="InterPro" id="IPR029063">
    <property type="entry name" value="SAM-dependent_MTases_sf"/>
</dbReference>
<evidence type="ECO:0000259" key="2">
    <source>
        <dbReference type="Pfam" id="PF13649"/>
    </source>
</evidence>
<evidence type="ECO:0000313" key="3">
    <source>
        <dbReference type="EMBL" id="KAL1892474.1"/>
    </source>
</evidence>
<dbReference type="CDD" id="cd02440">
    <property type="entry name" value="AdoMet_MTases"/>
    <property type="match status" value="1"/>
</dbReference>
<reference evidence="3 4" key="1">
    <citation type="journal article" date="2024" name="IMA Fungus">
        <title>IMA Genome - F19 : A genome assembly and annotation guide to empower mycologists, including annotated draft genome sequences of Ceratocystis pirilliformis, Diaporthe australafricana, Fusarium ophioides, Paecilomyces lecythidis, and Sporothrix stenoceras.</title>
        <authorList>
            <person name="Aylward J."/>
            <person name="Wilson A.M."/>
            <person name="Visagie C.M."/>
            <person name="Spraker J."/>
            <person name="Barnes I."/>
            <person name="Buitendag C."/>
            <person name="Ceriani C."/>
            <person name="Del Mar Angel L."/>
            <person name="du Plessis D."/>
            <person name="Fuchs T."/>
            <person name="Gasser K."/>
            <person name="Kramer D."/>
            <person name="Li W."/>
            <person name="Munsamy K."/>
            <person name="Piso A."/>
            <person name="Price J.L."/>
            <person name="Sonnekus B."/>
            <person name="Thomas C."/>
            <person name="van der Nest A."/>
            <person name="van Dijk A."/>
            <person name="van Heerden A."/>
            <person name="van Vuuren N."/>
            <person name="Yilmaz N."/>
            <person name="Duong T.A."/>
            <person name="van der Merwe N.A."/>
            <person name="Wingfield M.J."/>
            <person name="Wingfield B.D."/>
        </authorList>
    </citation>
    <scope>NUCLEOTIDE SEQUENCE [LARGE SCALE GENOMIC DNA]</scope>
    <source>
        <strain evidence="3 4">CMW 5346</strain>
    </source>
</reference>
<sequence>MSLYPLNHSELSSEIERLEWNHHNVFVPITGNTVVAPEVDAYLQSLVKAREADPAFAGQPPVSIADVGTGTGIWLVDLASLLPPTARLDGYDFNTSKFRPAASRPPNVQLLESNAAEPFPAEIQGTYDLVHVRLLVLGLKPSDWQPIAANLRTLLRPGGYLVWEEIDVYHFEGFPADSELADTMNQMLRFHKSRGQEGGGVTYPIGLDKLLDDNGFEGARQEVFKTSDFWEHPTLRGTTMTSLYTIISSYLQGMVHTGGFEDVKTKEDAVRKTSAAKVALLDEKTAKGNFWYWRTTARKPL</sequence>
<dbReference type="Gene3D" id="3.40.50.150">
    <property type="entry name" value="Vaccinia Virus protein VP39"/>
    <property type="match status" value="1"/>
</dbReference>
<proteinExistence type="inferred from homology"/>
<keyword evidence="4" id="KW-1185">Reference proteome</keyword>
<dbReference type="InterPro" id="IPR041698">
    <property type="entry name" value="Methyltransf_25"/>
</dbReference>
<dbReference type="Pfam" id="PF13649">
    <property type="entry name" value="Methyltransf_25"/>
    <property type="match status" value="1"/>
</dbReference>
<dbReference type="SUPFAM" id="SSF53335">
    <property type="entry name" value="S-adenosyl-L-methionine-dependent methyltransferases"/>
    <property type="match status" value="1"/>
</dbReference>
<accession>A0ABR3YYS4</accession>
<evidence type="ECO:0000313" key="4">
    <source>
        <dbReference type="Proteomes" id="UP001583186"/>
    </source>
</evidence>
<name>A0ABR3YYS4_9PEZI</name>
<dbReference type="PANTHER" id="PTHR43591:SF110">
    <property type="entry name" value="RHODANESE DOMAIN-CONTAINING PROTEIN"/>
    <property type="match status" value="1"/>
</dbReference>
<comment type="caution">
    <text evidence="3">The sequence shown here is derived from an EMBL/GenBank/DDBJ whole genome shotgun (WGS) entry which is preliminary data.</text>
</comment>
<comment type="similarity">
    <text evidence="1">Belongs to the methyltransferase superfamily. LaeA methyltransferase family.</text>
</comment>
<feature type="domain" description="Methyltransferase" evidence="2">
    <location>
        <begin position="64"/>
        <end position="159"/>
    </location>
</feature>
<dbReference type="Proteomes" id="UP001583186">
    <property type="component" value="Unassembled WGS sequence"/>
</dbReference>
<protein>
    <recommendedName>
        <fullName evidence="2">Methyltransferase domain-containing protein</fullName>
    </recommendedName>
</protein>
<evidence type="ECO:0000256" key="1">
    <source>
        <dbReference type="ARBA" id="ARBA00038158"/>
    </source>
</evidence>